<dbReference type="InterPro" id="IPR037171">
    <property type="entry name" value="NagB/RpiA_transferase-like"/>
</dbReference>
<dbReference type="InterPro" id="IPR036388">
    <property type="entry name" value="WH-like_DNA-bd_sf"/>
</dbReference>
<dbReference type="Gene3D" id="1.10.10.10">
    <property type="entry name" value="Winged helix-like DNA-binding domain superfamily/Winged helix DNA-binding domain"/>
    <property type="match status" value="1"/>
</dbReference>
<organism evidence="5 6">
    <name type="scientific">Paenibacillus rhizovicinus</name>
    <dbReference type="NCBI Taxonomy" id="2704463"/>
    <lineage>
        <taxon>Bacteria</taxon>
        <taxon>Bacillati</taxon>
        <taxon>Bacillota</taxon>
        <taxon>Bacilli</taxon>
        <taxon>Bacillales</taxon>
        <taxon>Paenibacillaceae</taxon>
        <taxon>Paenibacillus</taxon>
    </lineage>
</organism>
<sequence>MFQEERITMIMEQLNRNKRIDIKDICQQFDVSRDTARRDLLKMEEIGLVLRTHGGAVLPQKPKEIFEYKDRLVKESSVKRDIGRLAASLVNDGDFIMMDASTTVQFAAEHLAAEHVVSVTNSIDIADVLSRKKAVRTYLLGGELNLQHRFLFGQAAIDSLANYQVDKLFLGACGITSNGLSYPDVEDGVVKREMIKKAKQVIVLADHTKFGDQMFYRIAGLDAIDLLITDQQPAPPFMEKLAEHHVELLVVSEDELDDKTDCK</sequence>
<dbReference type="InterPro" id="IPR036390">
    <property type="entry name" value="WH_DNA-bd_sf"/>
</dbReference>
<keyword evidence="6" id="KW-1185">Reference proteome</keyword>
<name>A0A6C0NTN2_9BACL</name>
<dbReference type="SUPFAM" id="SSF100950">
    <property type="entry name" value="NagB/RpiA/CoA transferase-like"/>
    <property type="match status" value="1"/>
</dbReference>
<dbReference type="PROSITE" id="PS00894">
    <property type="entry name" value="HTH_DEOR_1"/>
    <property type="match status" value="1"/>
</dbReference>
<evidence type="ECO:0000313" key="5">
    <source>
        <dbReference type="EMBL" id="QHW29508.1"/>
    </source>
</evidence>
<dbReference type="PANTHER" id="PTHR30363:SF51">
    <property type="entry name" value="HTH-TYPE TRANSCRIPTIONAL REPRESSOR GLCR"/>
    <property type="match status" value="1"/>
</dbReference>
<dbReference type="SMART" id="SM00420">
    <property type="entry name" value="HTH_DEOR"/>
    <property type="match status" value="1"/>
</dbReference>
<dbReference type="Gene3D" id="3.40.50.1360">
    <property type="match status" value="1"/>
</dbReference>
<keyword evidence="1" id="KW-0805">Transcription regulation</keyword>
<dbReference type="InterPro" id="IPR001034">
    <property type="entry name" value="DeoR_HTH"/>
</dbReference>
<reference evidence="5 6" key="1">
    <citation type="submission" date="2020-02" db="EMBL/GenBank/DDBJ databases">
        <title>Paenibacillus sp. nov., isolated from rhizosphere soil of tomato.</title>
        <authorList>
            <person name="Weon H.-Y."/>
            <person name="Lee S.A."/>
        </authorList>
    </citation>
    <scope>NUCLEOTIDE SEQUENCE [LARGE SCALE GENOMIC DNA]</scope>
    <source>
        <strain evidence="5 6">14171R-81</strain>
    </source>
</reference>
<dbReference type="GO" id="GO:0003700">
    <property type="term" value="F:DNA-binding transcription factor activity"/>
    <property type="evidence" value="ECO:0007669"/>
    <property type="project" value="InterPro"/>
</dbReference>
<keyword evidence="3" id="KW-0804">Transcription</keyword>
<dbReference type="PROSITE" id="PS51000">
    <property type="entry name" value="HTH_DEOR_2"/>
    <property type="match status" value="1"/>
</dbReference>
<evidence type="ECO:0000313" key="6">
    <source>
        <dbReference type="Proteomes" id="UP000479114"/>
    </source>
</evidence>
<dbReference type="GO" id="GO:0003677">
    <property type="term" value="F:DNA binding"/>
    <property type="evidence" value="ECO:0007669"/>
    <property type="project" value="UniProtKB-KW"/>
</dbReference>
<accession>A0A6C0NTN2</accession>
<dbReference type="InterPro" id="IPR018356">
    <property type="entry name" value="Tscrpt_reg_HTH_DeoR_CS"/>
</dbReference>
<dbReference type="PANTHER" id="PTHR30363">
    <property type="entry name" value="HTH-TYPE TRANSCRIPTIONAL REGULATOR SRLR-RELATED"/>
    <property type="match status" value="1"/>
</dbReference>
<dbReference type="Pfam" id="PF00455">
    <property type="entry name" value="DeoRC"/>
    <property type="match status" value="1"/>
</dbReference>
<dbReference type="RefSeq" id="WP_162638078.1">
    <property type="nucleotide sequence ID" value="NZ_CP048286.1"/>
</dbReference>
<evidence type="ECO:0000259" key="4">
    <source>
        <dbReference type="PROSITE" id="PS51000"/>
    </source>
</evidence>
<dbReference type="KEGG" id="prz:GZH47_00770"/>
<dbReference type="AlphaFoldDB" id="A0A6C0NTN2"/>
<dbReference type="EMBL" id="CP048286">
    <property type="protein sequence ID" value="QHW29508.1"/>
    <property type="molecule type" value="Genomic_DNA"/>
</dbReference>
<keyword evidence="2" id="KW-0238">DNA-binding</keyword>
<dbReference type="SMART" id="SM01134">
    <property type="entry name" value="DeoRC"/>
    <property type="match status" value="1"/>
</dbReference>
<dbReference type="InterPro" id="IPR014036">
    <property type="entry name" value="DeoR-like_C"/>
</dbReference>
<protein>
    <submittedName>
        <fullName evidence="5">DeoR/GlpR transcriptional regulator</fullName>
    </submittedName>
</protein>
<proteinExistence type="predicted"/>
<feature type="domain" description="HTH deoR-type" evidence="4">
    <location>
        <begin position="3"/>
        <end position="58"/>
    </location>
</feature>
<evidence type="ECO:0000256" key="3">
    <source>
        <dbReference type="ARBA" id="ARBA00023163"/>
    </source>
</evidence>
<evidence type="ECO:0000256" key="2">
    <source>
        <dbReference type="ARBA" id="ARBA00023125"/>
    </source>
</evidence>
<dbReference type="Proteomes" id="UP000479114">
    <property type="component" value="Chromosome"/>
</dbReference>
<gene>
    <name evidence="5" type="ORF">GZH47_00770</name>
</gene>
<dbReference type="InterPro" id="IPR050313">
    <property type="entry name" value="Carb_Metab_HTH_regulators"/>
</dbReference>
<dbReference type="SUPFAM" id="SSF46785">
    <property type="entry name" value="Winged helix' DNA-binding domain"/>
    <property type="match status" value="1"/>
</dbReference>
<dbReference type="Pfam" id="PF08220">
    <property type="entry name" value="HTH_DeoR"/>
    <property type="match status" value="1"/>
</dbReference>
<evidence type="ECO:0000256" key="1">
    <source>
        <dbReference type="ARBA" id="ARBA00023015"/>
    </source>
</evidence>
<dbReference type="PRINTS" id="PR00037">
    <property type="entry name" value="HTHLACR"/>
</dbReference>